<comment type="similarity">
    <text evidence="1">Belongs to the membrane fusion protein (MFP) (TC 8.A.1) family.</text>
</comment>
<dbReference type="EMBL" id="QZAA01000289">
    <property type="protein sequence ID" value="RQD72889.1"/>
    <property type="molecule type" value="Genomic_DNA"/>
</dbReference>
<dbReference type="PANTHER" id="PTHR30469:SF38">
    <property type="entry name" value="HLYD FAMILY SECRETION PROTEIN"/>
    <property type="match status" value="1"/>
</dbReference>
<dbReference type="AlphaFoldDB" id="A0A424Y9C8"/>
<sequence length="270" mass="30402">AQQEHALEVFEEDEYDKARDMVTKAKINVDMQRMALEVLRESYDPPKGSREIIEASKQALLAQLDLIDYQKGNYTISAPLSGIITHLEAEEGEMVSPQMPLMKIFQEDRLQVESRVLTRDIHEVDVGMPVKLTLELREEDVEFPGEVVKISPHAREDISPLGLEEERVKVTIDPQIPDDIKIAPGYKVDVEYITEEVSDKLIVPKSALFTYEGEDALFVVERGRAQVRQVTKGPETRLEVVITAGLEEGDQIILDPQREGIDEGVAVTPL</sequence>
<name>A0A424Y9C8_9FIRM</name>
<evidence type="ECO:0000313" key="3">
    <source>
        <dbReference type="EMBL" id="RQD72889.1"/>
    </source>
</evidence>
<accession>A0A424Y9C8</accession>
<organism evidence="3 4">
    <name type="scientific">Candidatus Syntrophonatronum acetioxidans</name>
    <dbReference type="NCBI Taxonomy" id="1795816"/>
    <lineage>
        <taxon>Bacteria</taxon>
        <taxon>Bacillati</taxon>
        <taxon>Bacillota</taxon>
        <taxon>Clostridia</taxon>
        <taxon>Eubacteriales</taxon>
        <taxon>Syntrophomonadaceae</taxon>
        <taxon>Candidatus Syntrophonatronum</taxon>
    </lineage>
</organism>
<dbReference type="GO" id="GO:1990281">
    <property type="term" value="C:efflux pump complex"/>
    <property type="evidence" value="ECO:0007669"/>
    <property type="project" value="TreeGrafter"/>
</dbReference>
<dbReference type="Pfam" id="PF25989">
    <property type="entry name" value="YknX_C"/>
    <property type="match status" value="1"/>
</dbReference>
<reference evidence="3 4" key="1">
    <citation type="submission" date="2018-08" db="EMBL/GenBank/DDBJ databases">
        <title>The metabolism and importance of syntrophic acetate oxidation coupled to methane or sulfide production in haloalkaline environments.</title>
        <authorList>
            <person name="Timmers P.H.A."/>
            <person name="Vavourakis C.D."/>
            <person name="Sorokin D.Y."/>
            <person name="Sinninghe Damste J.S."/>
            <person name="Muyzer G."/>
            <person name="Stams A.J.M."/>
            <person name="Plugge C.M."/>
        </authorList>
    </citation>
    <scope>NUCLEOTIDE SEQUENCE [LARGE SCALE GENOMIC DNA]</scope>
    <source>
        <strain evidence="3">MSAO_Bac1</strain>
    </source>
</reference>
<feature type="domain" description="YknX-like C-terminal permuted SH3-like" evidence="2">
    <location>
        <begin position="202"/>
        <end position="268"/>
    </location>
</feature>
<evidence type="ECO:0000313" key="4">
    <source>
        <dbReference type="Proteomes" id="UP000285138"/>
    </source>
</evidence>
<evidence type="ECO:0000256" key="1">
    <source>
        <dbReference type="ARBA" id="ARBA00009477"/>
    </source>
</evidence>
<gene>
    <name evidence="3" type="ORF">D5R97_10235</name>
</gene>
<dbReference type="Gene3D" id="2.40.420.20">
    <property type="match status" value="1"/>
</dbReference>
<dbReference type="Gene3D" id="2.40.50.100">
    <property type="match status" value="1"/>
</dbReference>
<dbReference type="SUPFAM" id="SSF111369">
    <property type="entry name" value="HlyD-like secretion proteins"/>
    <property type="match status" value="1"/>
</dbReference>
<feature type="non-terminal residue" evidence="3">
    <location>
        <position position="1"/>
    </location>
</feature>
<dbReference type="Gene3D" id="2.40.30.170">
    <property type="match status" value="1"/>
</dbReference>
<proteinExistence type="inferred from homology"/>
<comment type="caution">
    <text evidence="3">The sequence shown here is derived from an EMBL/GenBank/DDBJ whole genome shotgun (WGS) entry which is preliminary data.</text>
</comment>
<dbReference type="InterPro" id="IPR006143">
    <property type="entry name" value="RND_pump_MFP"/>
</dbReference>
<evidence type="ECO:0000259" key="2">
    <source>
        <dbReference type="Pfam" id="PF25989"/>
    </source>
</evidence>
<dbReference type="NCBIfam" id="TIGR01730">
    <property type="entry name" value="RND_mfp"/>
    <property type="match status" value="1"/>
</dbReference>
<dbReference type="GO" id="GO:0015562">
    <property type="term" value="F:efflux transmembrane transporter activity"/>
    <property type="evidence" value="ECO:0007669"/>
    <property type="project" value="TreeGrafter"/>
</dbReference>
<dbReference type="Proteomes" id="UP000285138">
    <property type="component" value="Unassembled WGS sequence"/>
</dbReference>
<dbReference type="InterPro" id="IPR058637">
    <property type="entry name" value="YknX-like_C"/>
</dbReference>
<dbReference type="PANTHER" id="PTHR30469">
    <property type="entry name" value="MULTIDRUG RESISTANCE PROTEIN MDTA"/>
    <property type="match status" value="1"/>
</dbReference>
<protein>
    <submittedName>
        <fullName evidence="3">Efflux RND transporter periplasmic adaptor subunit</fullName>
    </submittedName>
</protein>